<dbReference type="STRING" id="71139.A0A059C0Y3"/>
<dbReference type="PANTHER" id="PTHR33044">
    <property type="entry name" value="BIFUNCTIONAL INHIBITOR/LIPID-TRANSFER PROTEIN/SEED STORAGE 2S ALBUMIN SUPERFAMILY PROTEIN-RELATED"/>
    <property type="match status" value="1"/>
</dbReference>
<dbReference type="Gramene" id="KCW72017">
    <property type="protein sequence ID" value="KCW72017"/>
    <property type="gene ID" value="EUGRSUZ_E00466"/>
</dbReference>
<keyword evidence="10" id="KW-0472">Membrane</keyword>
<feature type="region of interest" description="Disordered" evidence="9">
    <location>
        <begin position="211"/>
        <end position="240"/>
    </location>
</feature>
<evidence type="ECO:0000256" key="1">
    <source>
        <dbReference type="ARBA" id="ARBA00004609"/>
    </source>
</evidence>
<evidence type="ECO:0000256" key="6">
    <source>
        <dbReference type="ARBA" id="ARBA00023157"/>
    </source>
</evidence>
<keyword evidence="3" id="KW-1003">Cell membrane</keyword>
<keyword evidence="10" id="KW-1133">Transmembrane helix</keyword>
<evidence type="ECO:0000256" key="10">
    <source>
        <dbReference type="SAM" id="Phobius"/>
    </source>
</evidence>
<proteinExistence type="inferred from homology"/>
<dbReference type="EMBL" id="KK198757">
    <property type="protein sequence ID" value="KCW72017.1"/>
    <property type="molecule type" value="Genomic_DNA"/>
</dbReference>
<evidence type="ECO:0000256" key="4">
    <source>
        <dbReference type="ARBA" id="ARBA00022622"/>
    </source>
</evidence>
<protein>
    <recommendedName>
        <fullName evidence="11">Bifunctional inhibitor/plant lipid transfer protein/seed storage helical domain-containing protein</fullName>
    </recommendedName>
</protein>
<keyword evidence="8" id="KW-0449">Lipoprotein</keyword>
<keyword evidence="7" id="KW-0325">Glycoprotein</keyword>
<feature type="transmembrane region" description="Helical" evidence="10">
    <location>
        <begin position="244"/>
        <end position="261"/>
    </location>
</feature>
<feature type="compositionally biased region" description="Basic and acidic residues" evidence="9">
    <location>
        <begin position="90"/>
        <end position="106"/>
    </location>
</feature>
<dbReference type="GO" id="GO:0005886">
    <property type="term" value="C:plasma membrane"/>
    <property type="evidence" value="ECO:0007669"/>
    <property type="project" value="UniProtKB-SubCell"/>
</dbReference>
<dbReference type="AlphaFoldDB" id="A0A059C0Y3"/>
<name>A0A059C0Y3_EUCGR</name>
<dbReference type="EMBL" id="KK198757">
    <property type="protein sequence ID" value="KCW72018.1"/>
    <property type="molecule type" value="Genomic_DNA"/>
</dbReference>
<keyword evidence="5" id="KW-0732">Signal</keyword>
<evidence type="ECO:0000256" key="7">
    <source>
        <dbReference type="ARBA" id="ARBA00023180"/>
    </source>
</evidence>
<evidence type="ECO:0000259" key="11">
    <source>
        <dbReference type="SMART" id="SM00499"/>
    </source>
</evidence>
<evidence type="ECO:0000256" key="5">
    <source>
        <dbReference type="ARBA" id="ARBA00022729"/>
    </source>
</evidence>
<comment type="similarity">
    <text evidence="2">Belongs to the plant LTP family.</text>
</comment>
<dbReference type="eggNOG" id="ENOG502S7AI">
    <property type="taxonomic scope" value="Eukaryota"/>
</dbReference>
<organism evidence="12">
    <name type="scientific">Eucalyptus grandis</name>
    <name type="common">Flooded gum</name>
    <dbReference type="NCBI Taxonomy" id="71139"/>
    <lineage>
        <taxon>Eukaryota</taxon>
        <taxon>Viridiplantae</taxon>
        <taxon>Streptophyta</taxon>
        <taxon>Embryophyta</taxon>
        <taxon>Tracheophyta</taxon>
        <taxon>Spermatophyta</taxon>
        <taxon>Magnoliopsida</taxon>
        <taxon>eudicotyledons</taxon>
        <taxon>Gunneridae</taxon>
        <taxon>Pentapetalae</taxon>
        <taxon>rosids</taxon>
        <taxon>malvids</taxon>
        <taxon>Myrtales</taxon>
        <taxon>Myrtaceae</taxon>
        <taxon>Myrtoideae</taxon>
        <taxon>Eucalypteae</taxon>
        <taxon>Eucalyptus</taxon>
    </lineage>
</organism>
<evidence type="ECO:0000256" key="2">
    <source>
        <dbReference type="ARBA" id="ARBA00009748"/>
    </source>
</evidence>
<evidence type="ECO:0000256" key="8">
    <source>
        <dbReference type="ARBA" id="ARBA00023288"/>
    </source>
</evidence>
<dbReference type="Gene3D" id="1.10.110.10">
    <property type="entry name" value="Plant lipid-transfer and hydrophobic proteins"/>
    <property type="match status" value="1"/>
</dbReference>
<keyword evidence="4" id="KW-0336">GPI-anchor</keyword>
<comment type="subcellular location">
    <subcellularLocation>
        <location evidence="1">Cell membrane</location>
        <topology evidence="1">Lipid-anchor</topology>
        <topology evidence="1">GPI-anchor</topology>
    </subcellularLocation>
</comment>
<dbReference type="InterPro" id="IPR016140">
    <property type="entry name" value="Bifunc_inhib/LTP/seed_store"/>
</dbReference>
<evidence type="ECO:0000313" key="12">
    <source>
        <dbReference type="EMBL" id="KCW72017.1"/>
    </source>
</evidence>
<dbReference type="GO" id="GO:0098552">
    <property type="term" value="C:side of membrane"/>
    <property type="evidence" value="ECO:0007669"/>
    <property type="project" value="UniProtKB-KW"/>
</dbReference>
<feature type="region of interest" description="Disordered" evidence="9">
    <location>
        <begin position="1"/>
        <end position="113"/>
    </location>
</feature>
<dbReference type="SUPFAM" id="SSF47699">
    <property type="entry name" value="Bifunctional inhibitor/lipid-transfer protein/seed storage 2S albumin"/>
    <property type="match status" value="1"/>
</dbReference>
<dbReference type="InterPro" id="IPR036312">
    <property type="entry name" value="Bifun_inhib/LTP/seed_sf"/>
</dbReference>
<evidence type="ECO:0000256" key="9">
    <source>
        <dbReference type="SAM" id="MobiDB-lite"/>
    </source>
</evidence>
<keyword evidence="10" id="KW-0812">Transmembrane</keyword>
<feature type="transmembrane region" description="Helical" evidence="10">
    <location>
        <begin position="117"/>
        <end position="137"/>
    </location>
</feature>
<feature type="compositionally biased region" description="Low complexity" evidence="9">
    <location>
        <begin position="218"/>
        <end position="228"/>
    </location>
</feature>
<gene>
    <name evidence="12" type="ORF">EUGRSUZ_E00466</name>
</gene>
<dbReference type="Pfam" id="PF14368">
    <property type="entry name" value="LTP_2"/>
    <property type="match status" value="1"/>
</dbReference>
<evidence type="ECO:0000256" key="3">
    <source>
        <dbReference type="ARBA" id="ARBA00022475"/>
    </source>
</evidence>
<feature type="domain" description="Bifunctional inhibitor/plant lipid transfer protein/seed storage helical" evidence="11">
    <location>
        <begin position="144"/>
        <end position="216"/>
    </location>
</feature>
<accession>A0A059C0Y3</accession>
<dbReference type="SMART" id="SM00499">
    <property type="entry name" value="AAI"/>
    <property type="match status" value="1"/>
</dbReference>
<dbReference type="Gramene" id="KCW72018">
    <property type="protein sequence ID" value="KCW72018"/>
    <property type="gene ID" value="EUGRSUZ_E00466"/>
</dbReference>
<dbReference type="InterPro" id="IPR043325">
    <property type="entry name" value="LTSS"/>
</dbReference>
<dbReference type="CDD" id="cd00010">
    <property type="entry name" value="AAI_LTSS"/>
    <property type="match status" value="1"/>
</dbReference>
<sequence length="262" mass="28015">MEKRNGKTCVQSLPILPRANAATPRWAEQTITNSGEWKKEEKQQPQPEGVEEEEADTKLGRHGLTESPPYKPSRLHPNPSSNHLAPPSHAQREREREREESSRERNMATTSRRAMPLLPAAAAAALLLLLAAALAGAQTPAQTCVSKLTDCAAYLNTTTTPPDTCCTPLKEVVNTQLTCLCNVLKSPGLLISMGIDVQKALQLTTRCGVSTDTSKCNGTATPPSSSTTAPPPPTAGGDSDAGRIAWSGILSLFLILASTMFY</sequence>
<reference evidence="12" key="1">
    <citation type="submission" date="2013-07" db="EMBL/GenBank/DDBJ databases">
        <title>The genome of Eucalyptus grandis.</title>
        <authorList>
            <person name="Schmutz J."/>
            <person name="Hayes R."/>
            <person name="Myburg A."/>
            <person name="Tuskan G."/>
            <person name="Grattapaglia D."/>
            <person name="Rokhsar D.S."/>
        </authorList>
    </citation>
    <scope>NUCLEOTIDE SEQUENCE</scope>
    <source>
        <tissue evidence="12">Leaf extractions</tissue>
    </source>
</reference>
<keyword evidence="6" id="KW-1015">Disulfide bond</keyword>